<sequence length="468" mass="51002">MKTARVQAAVTGDTSARGKKIVGVGGGRGKASTKKIGKHQFKSKGQSDGNASDKVGKTLLSPMGQTFIEQLSTEGACLAPKEELKQTLQRKQKIKVQFFPIDAVTRRGLEKDGYNPHLELILSDRKKIASVLTHLQSKWGGSSMAVGKLVLFPYNINLENLGRGMKWTLEDSVTCASDVYAAVGRPPIFRLRYGWFGDLEFKTSDKSLTFSCVGNFSKHKNLEENLDANFEVNDGKMQPCKPRNQDGRPILNSQETKSLNGPQGTTRMGDSLTLSSSLWTDSLTNLSIGGLLSEASMNALADSSNPMPTGNKSSFQQIPFSSDSFDAAIAAHIYSRQDFQQPAQTSNRSFFDAEETCNEFPFQKFAFSRKDVSSSSKTSLSASSQDANDQAGVSKDHSLHDKKVDTSPFTKETDALSCFGMPANWPDSLGPFDLGLSSFRQLISGDGINSMDAFQNCLRFCKDGKVAP</sequence>
<keyword evidence="3" id="KW-1185">Reference proteome</keyword>
<protein>
    <recommendedName>
        <fullName evidence="4">TSL-kinase interacting protein 1</fullName>
    </recommendedName>
</protein>
<evidence type="ECO:0000256" key="1">
    <source>
        <dbReference type="SAM" id="MobiDB-lite"/>
    </source>
</evidence>
<dbReference type="GO" id="GO:0007389">
    <property type="term" value="P:pattern specification process"/>
    <property type="evidence" value="ECO:0007669"/>
    <property type="project" value="TreeGrafter"/>
</dbReference>
<feature type="compositionally biased region" description="Basic and acidic residues" evidence="1">
    <location>
        <begin position="394"/>
        <end position="405"/>
    </location>
</feature>
<feature type="region of interest" description="Disordered" evidence="1">
    <location>
        <begin position="378"/>
        <end position="406"/>
    </location>
</feature>
<comment type="caution">
    <text evidence="2">The sequence shown here is derived from an EMBL/GenBank/DDBJ whole genome shotgun (WGS) entry which is preliminary data.</text>
</comment>
<dbReference type="AlphaFoldDB" id="A0AAP0L3S9"/>
<evidence type="ECO:0000313" key="2">
    <source>
        <dbReference type="EMBL" id="KAK9163933.1"/>
    </source>
</evidence>
<feature type="compositionally biased region" description="Basic residues" evidence="1">
    <location>
        <begin position="31"/>
        <end position="42"/>
    </location>
</feature>
<name>A0AAP0L3S9_9MAGN</name>
<accession>A0AAP0L3S9</accession>
<organism evidence="2 3">
    <name type="scientific">Stephania yunnanensis</name>
    <dbReference type="NCBI Taxonomy" id="152371"/>
    <lineage>
        <taxon>Eukaryota</taxon>
        <taxon>Viridiplantae</taxon>
        <taxon>Streptophyta</taxon>
        <taxon>Embryophyta</taxon>
        <taxon>Tracheophyta</taxon>
        <taxon>Spermatophyta</taxon>
        <taxon>Magnoliopsida</taxon>
        <taxon>Ranunculales</taxon>
        <taxon>Menispermaceae</taxon>
        <taxon>Menispermoideae</taxon>
        <taxon>Cissampelideae</taxon>
        <taxon>Stephania</taxon>
    </lineage>
</organism>
<evidence type="ECO:0008006" key="4">
    <source>
        <dbReference type="Google" id="ProtNLM"/>
    </source>
</evidence>
<evidence type="ECO:0000313" key="3">
    <source>
        <dbReference type="Proteomes" id="UP001420932"/>
    </source>
</evidence>
<dbReference type="PANTHER" id="PTHR21677:SF4">
    <property type="entry name" value="TSL-KINASE INTERACTING-LIKE PROTEIN"/>
    <property type="match status" value="1"/>
</dbReference>
<feature type="region of interest" description="Disordered" evidence="1">
    <location>
        <begin position="18"/>
        <end position="55"/>
    </location>
</feature>
<feature type="region of interest" description="Disordered" evidence="1">
    <location>
        <begin position="233"/>
        <end position="267"/>
    </location>
</feature>
<dbReference type="InterPro" id="IPR055315">
    <property type="entry name" value="Cramped-like"/>
</dbReference>
<proteinExistence type="predicted"/>
<gene>
    <name evidence="2" type="ORF">Syun_004835</name>
</gene>
<reference evidence="2 3" key="1">
    <citation type="submission" date="2024-01" db="EMBL/GenBank/DDBJ databases">
        <title>Genome assemblies of Stephania.</title>
        <authorList>
            <person name="Yang L."/>
        </authorList>
    </citation>
    <scope>NUCLEOTIDE SEQUENCE [LARGE SCALE GENOMIC DNA]</scope>
    <source>
        <strain evidence="2">YNDBR</strain>
        <tissue evidence="2">Leaf</tissue>
    </source>
</reference>
<dbReference type="EMBL" id="JBBNAF010000002">
    <property type="protein sequence ID" value="KAK9163933.1"/>
    <property type="molecule type" value="Genomic_DNA"/>
</dbReference>
<dbReference type="GO" id="GO:0005634">
    <property type="term" value="C:nucleus"/>
    <property type="evidence" value="ECO:0007669"/>
    <property type="project" value="TreeGrafter"/>
</dbReference>
<dbReference type="Proteomes" id="UP001420932">
    <property type="component" value="Unassembled WGS sequence"/>
</dbReference>
<dbReference type="GO" id="GO:0003682">
    <property type="term" value="F:chromatin binding"/>
    <property type="evidence" value="ECO:0007669"/>
    <property type="project" value="InterPro"/>
</dbReference>
<feature type="compositionally biased region" description="Polar residues" evidence="1">
    <location>
        <begin position="251"/>
        <end position="267"/>
    </location>
</feature>
<dbReference type="PANTHER" id="PTHR21677">
    <property type="entry name" value="CRAMPED PROTEIN"/>
    <property type="match status" value="1"/>
</dbReference>